<accession>A0A2H0WRX1</accession>
<dbReference type="GO" id="GO:0009055">
    <property type="term" value="F:electron transfer activity"/>
    <property type="evidence" value="ECO:0007669"/>
    <property type="project" value="UniProtKB-UniRule"/>
</dbReference>
<comment type="function">
    <text evidence="6">Ferredoxins are iron-sulfur proteins that transfer electrons in a wide variety of metabolic reactions.</text>
</comment>
<keyword evidence="3 6" id="KW-0249">Electron transport</keyword>
<evidence type="ECO:0000256" key="1">
    <source>
        <dbReference type="ARBA" id="ARBA00022448"/>
    </source>
</evidence>
<dbReference type="GO" id="GO:0005506">
    <property type="term" value="F:iron ion binding"/>
    <property type="evidence" value="ECO:0007669"/>
    <property type="project" value="UniProtKB-UniRule"/>
</dbReference>
<organism evidence="8 9">
    <name type="scientific">Candidatus Shapirobacteria bacterium CG09_land_8_20_14_0_10_38_17</name>
    <dbReference type="NCBI Taxonomy" id="1974884"/>
    <lineage>
        <taxon>Bacteria</taxon>
        <taxon>Candidatus Shapironibacteriota</taxon>
    </lineage>
</organism>
<protein>
    <recommendedName>
        <fullName evidence="6">Ferredoxin</fullName>
    </recommendedName>
</protein>
<evidence type="ECO:0000313" key="8">
    <source>
        <dbReference type="EMBL" id="PIS15422.1"/>
    </source>
</evidence>
<proteinExistence type="predicted"/>
<reference evidence="9" key="1">
    <citation type="submission" date="2017-09" db="EMBL/GenBank/DDBJ databases">
        <title>Depth-based differentiation of microbial function through sediment-hosted aquifers and enrichment of novel symbionts in the deep terrestrial subsurface.</title>
        <authorList>
            <person name="Probst A.J."/>
            <person name="Ladd B."/>
            <person name="Jarett J.K."/>
            <person name="Geller-Mcgrath D.E."/>
            <person name="Sieber C.M.K."/>
            <person name="Emerson J.B."/>
            <person name="Anantharaman K."/>
            <person name="Thomas B.C."/>
            <person name="Malmstrom R."/>
            <person name="Stieglmeier M."/>
            <person name="Klingl A."/>
            <person name="Woyke T."/>
            <person name="Ryan C.M."/>
            <person name="Banfield J.F."/>
        </authorList>
    </citation>
    <scope>NUCLEOTIDE SEQUENCE [LARGE SCALE GENOMIC DNA]</scope>
</reference>
<comment type="caution">
    <text evidence="8">The sequence shown here is derived from an EMBL/GenBank/DDBJ whole genome shotgun (WGS) entry which is preliminary data.</text>
</comment>
<keyword evidence="4 6" id="KW-0408">Iron</keyword>
<keyword evidence="5 6" id="KW-0411">Iron-sulfur</keyword>
<dbReference type="PANTHER" id="PTHR36923:SF3">
    <property type="entry name" value="FERREDOXIN"/>
    <property type="match status" value="1"/>
</dbReference>
<name>A0A2H0WRX1_9BACT</name>
<dbReference type="Pfam" id="PF13370">
    <property type="entry name" value="Fer4_13"/>
    <property type="match status" value="1"/>
</dbReference>
<dbReference type="Proteomes" id="UP000231282">
    <property type="component" value="Unassembled WGS sequence"/>
</dbReference>
<dbReference type="InterPro" id="IPR001080">
    <property type="entry name" value="3Fe4S_ferredoxin"/>
</dbReference>
<dbReference type="AlphaFoldDB" id="A0A2H0WRX1"/>
<evidence type="ECO:0000256" key="6">
    <source>
        <dbReference type="RuleBase" id="RU368020"/>
    </source>
</evidence>
<sequence length="64" mass="6800">MAILKVDKNKCIGCGTCVSLYPDFFEMGADGKAQVINSIKDIDKSKAEEIVASCPMGAITSSQK</sequence>
<dbReference type="InterPro" id="IPR051269">
    <property type="entry name" value="Fe-S_cluster_ET"/>
</dbReference>
<dbReference type="EMBL" id="PEZH01000001">
    <property type="protein sequence ID" value="PIS15422.1"/>
    <property type="molecule type" value="Genomic_DNA"/>
</dbReference>
<dbReference type="SUPFAM" id="SSF54862">
    <property type="entry name" value="4Fe-4S ferredoxins"/>
    <property type="match status" value="1"/>
</dbReference>
<keyword evidence="2 6" id="KW-0479">Metal-binding</keyword>
<feature type="domain" description="4Fe-4S ferredoxin-type" evidence="7">
    <location>
        <begin position="2"/>
        <end position="30"/>
    </location>
</feature>
<dbReference type="PRINTS" id="PR00352">
    <property type="entry name" value="3FE4SFRDOXIN"/>
</dbReference>
<dbReference type="GO" id="GO:0051536">
    <property type="term" value="F:iron-sulfur cluster binding"/>
    <property type="evidence" value="ECO:0007669"/>
    <property type="project" value="UniProtKB-KW"/>
</dbReference>
<dbReference type="Gene3D" id="3.30.70.20">
    <property type="match status" value="1"/>
</dbReference>
<dbReference type="PANTHER" id="PTHR36923">
    <property type="entry name" value="FERREDOXIN"/>
    <property type="match status" value="1"/>
</dbReference>
<dbReference type="InterPro" id="IPR017896">
    <property type="entry name" value="4Fe4S_Fe-S-bd"/>
</dbReference>
<evidence type="ECO:0000259" key="7">
    <source>
        <dbReference type="PROSITE" id="PS51379"/>
    </source>
</evidence>
<dbReference type="PROSITE" id="PS51379">
    <property type="entry name" value="4FE4S_FER_2"/>
    <property type="match status" value="1"/>
</dbReference>
<evidence type="ECO:0000313" key="9">
    <source>
        <dbReference type="Proteomes" id="UP000231282"/>
    </source>
</evidence>
<keyword evidence="1 6" id="KW-0813">Transport</keyword>
<evidence type="ECO:0000256" key="3">
    <source>
        <dbReference type="ARBA" id="ARBA00022982"/>
    </source>
</evidence>
<gene>
    <name evidence="8" type="ORF">COT63_00015</name>
</gene>
<evidence type="ECO:0000256" key="4">
    <source>
        <dbReference type="ARBA" id="ARBA00023004"/>
    </source>
</evidence>
<evidence type="ECO:0000256" key="5">
    <source>
        <dbReference type="ARBA" id="ARBA00023014"/>
    </source>
</evidence>
<evidence type="ECO:0000256" key="2">
    <source>
        <dbReference type="ARBA" id="ARBA00022723"/>
    </source>
</evidence>